<dbReference type="AlphaFoldDB" id="C6XWB6"/>
<sequence length="39" mass="4696">MRKFFLTYEKYETLSRISDNPISESLSRKLESPVKIIYL</sequence>
<dbReference type="EMBL" id="CP001681">
    <property type="protein sequence ID" value="ACU04195.1"/>
    <property type="molecule type" value="Genomic_DNA"/>
</dbReference>
<reference evidence="1 2" key="1">
    <citation type="journal article" date="2009" name="Stand. Genomic Sci.">
        <title>Complete genome sequence of Pedobacter heparinus type strain (HIM 762-3).</title>
        <authorList>
            <person name="Han C."/>
            <person name="Spring S."/>
            <person name="Lapidus A."/>
            <person name="Del Rio T.G."/>
            <person name="Tice H."/>
            <person name="Copeland A."/>
            <person name="Cheng J.F."/>
            <person name="Lucas S."/>
            <person name="Chen F."/>
            <person name="Nolan M."/>
            <person name="Bruce D."/>
            <person name="Goodwin L."/>
            <person name="Pitluck S."/>
            <person name="Ivanova N."/>
            <person name="Mavromatis K."/>
            <person name="Mikhailova N."/>
            <person name="Pati A."/>
            <person name="Chen A."/>
            <person name="Palaniappan K."/>
            <person name="Land M."/>
            <person name="Hauser L."/>
            <person name="Chang Y.J."/>
            <person name="Jeffries C.C."/>
            <person name="Saunders E."/>
            <person name="Chertkov O."/>
            <person name="Brettin T."/>
            <person name="Goker M."/>
            <person name="Rohde M."/>
            <person name="Bristow J."/>
            <person name="Eisen J.A."/>
            <person name="Markowitz V."/>
            <person name="Hugenholtz P."/>
            <person name="Kyrpides N.C."/>
            <person name="Klenk H.P."/>
            <person name="Detter J.C."/>
        </authorList>
    </citation>
    <scope>NUCLEOTIDE SEQUENCE [LARGE SCALE GENOMIC DNA]</scope>
    <source>
        <strain evidence="2">ATCC 13125 / DSM 2366 / CIP 104194 / JCM 7457 / NBRC 12017 / NCIMB 9290 / NRRL B-14731 / HIM 762-3</strain>
    </source>
</reference>
<evidence type="ECO:0000313" key="2">
    <source>
        <dbReference type="Proteomes" id="UP000000852"/>
    </source>
</evidence>
<name>C6XWB6_PEDHD</name>
<dbReference type="STRING" id="485917.Phep_1988"/>
<dbReference type="Proteomes" id="UP000000852">
    <property type="component" value="Chromosome"/>
</dbReference>
<organism evidence="1 2">
    <name type="scientific">Pedobacter heparinus (strain ATCC 13125 / DSM 2366 / CIP 104194 / JCM 7457 / NBRC 12017 / NCIMB 9290 / NRRL B-14731 / HIM 762-3)</name>
    <dbReference type="NCBI Taxonomy" id="485917"/>
    <lineage>
        <taxon>Bacteria</taxon>
        <taxon>Pseudomonadati</taxon>
        <taxon>Bacteroidota</taxon>
        <taxon>Sphingobacteriia</taxon>
        <taxon>Sphingobacteriales</taxon>
        <taxon>Sphingobacteriaceae</taxon>
        <taxon>Pedobacter</taxon>
    </lineage>
</organism>
<dbReference type="HOGENOM" id="CLU_3314187_0_0_10"/>
<gene>
    <name evidence="1" type="ordered locus">Phep_1988</name>
</gene>
<accession>C6XWB6</accession>
<proteinExistence type="predicted"/>
<keyword evidence="2" id="KW-1185">Reference proteome</keyword>
<protein>
    <submittedName>
        <fullName evidence="1">Uncharacterized protein</fullName>
    </submittedName>
</protein>
<evidence type="ECO:0000313" key="1">
    <source>
        <dbReference type="EMBL" id="ACU04195.1"/>
    </source>
</evidence>
<dbReference type="KEGG" id="phe:Phep_1988"/>